<evidence type="ECO:0000256" key="9">
    <source>
        <dbReference type="HAMAP-Rule" id="MF_00161"/>
    </source>
</evidence>
<feature type="active site" evidence="9">
    <location>
        <position position="115"/>
    </location>
</feature>
<keyword evidence="4 9" id="KW-0812">Transmembrane</keyword>
<feature type="active site" evidence="9">
    <location>
        <position position="133"/>
    </location>
</feature>
<evidence type="ECO:0000256" key="7">
    <source>
        <dbReference type="ARBA" id="ARBA00022989"/>
    </source>
</evidence>
<comment type="pathway">
    <text evidence="9">Protein modification; lipoprotein biosynthesis (signal peptide cleavage).</text>
</comment>
<dbReference type="EMBL" id="JACHOT010000003">
    <property type="protein sequence ID" value="MBB4651063.1"/>
    <property type="molecule type" value="Genomic_DNA"/>
</dbReference>
<keyword evidence="6 9" id="KW-0378">Hydrolase</keyword>
<evidence type="ECO:0000256" key="3">
    <source>
        <dbReference type="ARBA" id="ARBA00022670"/>
    </source>
</evidence>
<keyword evidence="3 9" id="KW-0645">Protease</keyword>
<dbReference type="NCBIfam" id="TIGR00077">
    <property type="entry name" value="lspA"/>
    <property type="match status" value="1"/>
</dbReference>
<feature type="transmembrane region" description="Helical" evidence="9">
    <location>
        <begin position="87"/>
        <end position="105"/>
    </location>
</feature>
<keyword evidence="5 9" id="KW-0064">Aspartyl protease</keyword>
<comment type="catalytic activity">
    <reaction evidence="9">
        <text>Release of signal peptides from bacterial membrane prolipoproteins. Hydrolyzes -Xaa-Yaa-Zaa-|-(S,diacylglyceryl)Cys-, in which Xaa is hydrophobic (preferably Leu), and Yaa (Ala or Ser) and Zaa (Gly or Ala) have small, neutral side chains.</text>
        <dbReference type="EC" id="3.4.23.36"/>
    </reaction>
</comment>
<comment type="similarity">
    <text evidence="1 9 10">Belongs to the peptidase A8 family.</text>
</comment>
<evidence type="ECO:0000256" key="8">
    <source>
        <dbReference type="ARBA" id="ARBA00023136"/>
    </source>
</evidence>
<organism evidence="11 12">
    <name type="scientific">Aminobacter niigataensis</name>
    <dbReference type="NCBI Taxonomy" id="83265"/>
    <lineage>
        <taxon>Bacteria</taxon>
        <taxon>Pseudomonadati</taxon>
        <taxon>Pseudomonadota</taxon>
        <taxon>Alphaproteobacteria</taxon>
        <taxon>Hyphomicrobiales</taxon>
        <taxon>Phyllobacteriaceae</taxon>
        <taxon>Aminobacter</taxon>
    </lineage>
</organism>
<comment type="function">
    <text evidence="9">This protein specifically catalyzes the removal of signal peptides from prolipoproteins.</text>
</comment>
<dbReference type="RefSeq" id="WP_108605571.1">
    <property type="nucleotide sequence ID" value="NZ_BAAAVZ010000015.1"/>
</dbReference>
<dbReference type="PRINTS" id="PR00781">
    <property type="entry name" value="LIPOSIGPTASE"/>
</dbReference>
<evidence type="ECO:0000313" key="11">
    <source>
        <dbReference type="EMBL" id="MBB4651063.1"/>
    </source>
</evidence>
<feature type="transmembrane region" description="Helical" evidence="9">
    <location>
        <begin position="125"/>
        <end position="145"/>
    </location>
</feature>
<feature type="transmembrane region" description="Helical" evidence="9">
    <location>
        <begin position="6"/>
        <end position="25"/>
    </location>
</feature>
<dbReference type="InterPro" id="IPR001872">
    <property type="entry name" value="Peptidase_A8"/>
</dbReference>
<dbReference type="HAMAP" id="MF_00161">
    <property type="entry name" value="LspA"/>
    <property type="match status" value="1"/>
</dbReference>
<keyword evidence="2 9" id="KW-1003">Cell membrane</keyword>
<comment type="caution">
    <text evidence="11">The sequence shown here is derived from an EMBL/GenBank/DDBJ whole genome shotgun (WGS) entry which is preliminary data.</text>
</comment>
<dbReference type="GO" id="GO:0004190">
    <property type="term" value="F:aspartic-type endopeptidase activity"/>
    <property type="evidence" value="ECO:0007669"/>
    <property type="project" value="UniProtKB-EC"/>
</dbReference>
<dbReference type="Proteomes" id="UP000539538">
    <property type="component" value="Unassembled WGS sequence"/>
</dbReference>
<protein>
    <recommendedName>
        <fullName evidence="9">Lipoprotein signal peptidase</fullName>
        <ecNumber evidence="9">3.4.23.36</ecNumber>
    </recommendedName>
    <alternativeName>
        <fullName evidence="9">Prolipoprotein signal peptidase</fullName>
    </alternativeName>
    <alternativeName>
        <fullName evidence="9">Signal peptidase II</fullName>
        <shortName evidence="9">SPase II</shortName>
    </alternativeName>
</protein>
<keyword evidence="7 9" id="KW-1133">Transmembrane helix</keyword>
<dbReference type="PANTHER" id="PTHR33695:SF1">
    <property type="entry name" value="LIPOPROTEIN SIGNAL PEPTIDASE"/>
    <property type="match status" value="1"/>
</dbReference>
<dbReference type="Pfam" id="PF01252">
    <property type="entry name" value="Peptidase_A8"/>
    <property type="match status" value="1"/>
</dbReference>
<evidence type="ECO:0000256" key="4">
    <source>
        <dbReference type="ARBA" id="ARBA00022692"/>
    </source>
</evidence>
<evidence type="ECO:0000313" key="12">
    <source>
        <dbReference type="Proteomes" id="UP000539538"/>
    </source>
</evidence>
<dbReference type="EC" id="3.4.23.36" evidence="9"/>
<feature type="transmembrane region" description="Helical" evidence="9">
    <location>
        <begin position="62"/>
        <end position="80"/>
    </location>
</feature>
<comment type="subcellular location">
    <subcellularLocation>
        <location evidence="9">Cell membrane</location>
        <topology evidence="9">Multi-pass membrane protein</topology>
    </subcellularLocation>
</comment>
<accession>A0ABR6L2P3</accession>
<reference evidence="11 12" key="1">
    <citation type="submission" date="2020-08" db="EMBL/GenBank/DDBJ databases">
        <title>Genomic Encyclopedia of Type Strains, Phase IV (KMG-IV): sequencing the most valuable type-strain genomes for metagenomic binning, comparative biology and taxonomic classification.</title>
        <authorList>
            <person name="Goeker M."/>
        </authorList>
    </citation>
    <scope>NUCLEOTIDE SEQUENCE [LARGE SCALE GENOMIC DNA]</scope>
    <source>
        <strain evidence="11 12">DSM 7050</strain>
    </source>
</reference>
<dbReference type="PANTHER" id="PTHR33695">
    <property type="entry name" value="LIPOPROTEIN SIGNAL PEPTIDASE"/>
    <property type="match status" value="1"/>
</dbReference>
<evidence type="ECO:0000256" key="6">
    <source>
        <dbReference type="ARBA" id="ARBA00022801"/>
    </source>
</evidence>
<evidence type="ECO:0000256" key="2">
    <source>
        <dbReference type="ARBA" id="ARBA00022475"/>
    </source>
</evidence>
<evidence type="ECO:0000256" key="5">
    <source>
        <dbReference type="ARBA" id="ARBA00022750"/>
    </source>
</evidence>
<sequence>MKPAAFYGLVTILAVALDQWIKLLVETMLVMHEKVDVLPFLALYRTYNTGIAFSMFSNVGDTGLIVLTGIVIAFVSYLAIRTTPAQIISRFGFALIVGGALGNLIDRTVYGHVIDYILFHTPVWSFAIFNLADVFISVGAALVVLDEFLAWRRSRHQAAPSDD</sequence>
<proteinExistence type="inferred from homology"/>
<keyword evidence="12" id="KW-1185">Reference proteome</keyword>
<name>A0ABR6L2P3_9HYPH</name>
<evidence type="ECO:0000256" key="1">
    <source>
        <dbReference type="ARBA" id="ARBA00006139"/>
    </source>
</evidence>
<evidence type="ECO:0000256" key="10">
    <source>
        <dbReference type="RuleBase" id="RU004181"/>
    </source>
</evidence>
<gene>
    <name evidence="9" type="primary">lspA</name>
    <name evidence="11" type="ORF">GGQ99_002826</name>
</gene>
<keyword evidence="8 9" id="KW-0472">Membrane</keyword>